<evidence type="ECO:0000259" key="2">
    <source>
        <dbReference type="PROSITE" id="PS52045"/>
    </source>
</evidence>
<dbReference type="InterPro" id="IPR025521">
    <property type="entry name" value="Neprosin_propep"/>
</dbReference>
<dbReference type="EMBL" id="JARBHA010000002">
    <property type="protein sequence ID" value="KAJ9706290.1"/>
    <property type="molecule type" value="Genomic_DNA"/>
</dbReference>
<dbReference type="InterPro" id="IPR004314">
    <property type="entry name" value="Neprosin"/>
</dbReference>
<dbReference type="Gene3D" id="3.90.1320.10">
    <property type="entry name" value="Outer-capsid protein sigma 3, large lobe"/>
    <property type="match status" value="1"/>
</dbReference>
<keyword evidence="4" id="KW-1185">Reference proteome</keyword>
<protein>
    <recommendedName>
        <fullName evidence="2">Neprosin PEP catalytic domain-containing protein</fullName>
    </recommendedName>
</protein>
<feature type="domain" description="Neprosin PEP catalytic" evidence="2">
    <location>
        <begin position="116"/>
        <end position="329"/>
    </location>
</feature>
<evidence type="ECO:0000313" key="4">
    <source>
        <dbReference type="Proteomes" id="UP001168098"/>
    </source>
</evidence>
<proteinExistence type="predicted"/>
<name>A0AA39AES1_VITRO</name>
<keyword evidence="1" id="KW-1133">Transmembrane helix</keyword>
<dbReference type="PANTHER" id="PTHR31589">
    <property type="entry name" value="PROTEIN, PUTATIVE (DUF239)-RELATED-RELATED"/>
    <property type="match status" value="1"/>
</dbReference>
<reference evidence="3 4" key="1">
    <citation type="journal article" date="2023" name="BMC Biotechnol.">
        <title>Vitis rotundifolia cv Carlos genome sequencing.</title>
        <authorList>
            <person name="Huff M."/>
            <person name="Hulse-Kemp A."/>
            <person name="Scheffler B."/>
            <person name="Youngblood R."/>
            <person name="Simpson S."/>
            <person name="Babiker E."/>
            <person name="Staton M."/>
        </authorList>
    </citation>
    <scope>NUCLEOTIDE SEQUENCE [LARGE SCALE GENOMIC DNA]</scope>
    <source>
        <tissue evidence="3">Leaf</tissue>
    </source>
</reference>
<dbReference type="AlphaFoldDB" id="A0AA39AES1"/>
<evidence type="ECO:0000313" key="3">
    <source>
        <dbReference type="EMBL" id="KAJ9706290.1"/>
    </source>
</evidence>
<dbReference type="Proteomes" id="UP001168098">
    <property type="component" value="Unassembled WGS sequence"/>
</dbReference>
<comment type="caution">
    <text evidence="3">The sequence shown here is derived from an EMBL/GenBank/DDBJ whole genome shotgun (WGS) entry which is preliminary data.</text>
</comment>
<dbReference type="InterPro" id="IPR053168">
    <property type="entry name" value="Glutamic_endopeptidase"/>
</dbReference>
<organism evidence="3 4">
    <name type="scientific">Vitis rotundifolia</name>
    <name type="common">Muscadine grape</name>
    <dbReference type="NCBI Taxonomy" id="103349"/>
    <lineage>
        <taxon>Eukaryota</taxon>
        <taxon>Viridiplantae</taxon>
        <taxon>Streptophyta</taxon>
        <taxon>Embryophyta</taxon>
        <taxon>Tracheophyta</taxon>
        <taxon>Spermatophyta</taxon>
        <taxon>Magnoliopsida</taxon>
        <taxon>eudicotyledons</taxon>
        <taxon>Gunneridae</taxon>
        <taxon>Pentapetalae</taxon>
        <taxon>rosids</taxon>
        <taxon>Vitales</taxon>
        <taxon>Vitaceae</taxon>
        <taxon>Viteae</taxon>
        <taxon>Vitis</taxon>
    </lineage>
</organism>
<dbReference type="Pfam" id="PF14365">
    <property type="entry name" value="Neprosin_AP"/>
    <property type="match status" value="1"/>
</dbReference>
<keyword evidence="1" id="KW-0812">Transmembrane</keyword>
<evidence type="ECO:0000256" key="1">
    <source>
        <dbReference type="SAM" id="Phobius"/>
    </source>
</evidence>
<accession>A0AA39AES1</accession>
<sequence length="329" mass="36414">MGSREIFFLLCFLNVVTTFLVFGSSGDGREFSRVEESEEEDMEFERQLKVLNKPARQSFQDLDGSIYDCVDIDKQPALENPLLKNHKVQTEPPSLPKEVNGDQANRSFAEPIEIGIKGAQCPLGTFAVVAATNGSFHGAAGEINIYKATVKSTQFSEAVVWAQHRSPQTGMNIIQSGWAVNPMLFKDDQSRLVSLWTADDEGKTGCFNILCPGFVQTSRNITFGMYLTPSEYHGFLQFAFHVEISQHPRTGDWWLTVSPGDYQVGYWPKALFTGLSDRLTEIYWGGGVHGPIDDSPPTGSGHYASEQMRQACFMGILQIANESKCVGGC</sequence>
<gene>
    <name evidence="3" type="ORF">PVL29_001692</name>
</gene>
<feature type="transmembrane region" description="Helical" evidence="1">
    <location>
        <begin position="6"/>
        <end position="23"/>
    </location>
</feature>
<dbReference type="Pfam" id="PF03080">
    <property type="entry name" value="Neprosin"/>
    <property type="match status" value="1"/>
</dbReference>
<dbReference type="PROSITE" id="PS52045">
    <property type="entry name" value="NEPROSIN_PEP_CD"/>
    <property type="match status" value="1"/>
</dbReference>
<keyword evidence="1" id="KW-0472">Membrane</keyword>
<dbReference type="PANTHER" id="PTHR31589:SF246">
    <property type="entry name" value="CARBOXYL-TERMINAL PEPTIDASE"/>
    <property type="match status" value="1"/>
</dbReference>